<proteinExistence type="evidence at transcript level"/>
<protein>
    <submittedName>
        <fullName evidence="2">Uncharacterized protein</fullName>
    </submittedName>
</protein>
<dbReference type="EMBL" id="GFAA01003327">
    <property type="protein sequence ID" value="JAU00108.1"/>
    <property type="molecule type" value="mRNA"/>
</dbReference>
<evidence type="ECO:0000313" key="2">
    <source>
        <dbReference type="EMBL" id="JAU00108.1"/>
    </source>
</evidence>
<accession>A0A1E1XLB9</accession>
<feature type="region of interest" description="Disordered" evidence="1">
    <location>
        <begin position="166"/>
        <end position="250"/>
    </location>
</feature>
<sequence length="296" mass="32415">AAERLQGQGGVLPPKLRHKQHMPLWAAGAEAGVTGNLQAVVKIEPGTAGCAGMPETAPLLTKIKTERKEPPSERRSQAKRQWWQQVKQLDKLAENGGSTTPEKAEDILSNLPKFLLAELFPDPKARGKKQKAPAKAEGTPSRRSLIMKESWRRRKEAWLSAAEQSLAAAFQSGRASASSASSSIVVKEEPVDPEEPINPEEPVDPEEPVPHNSSSIGNSTIVVKEEPVEPEEAAASAAPAEPGPAEESTQYLARTRALRRCRQYRHDLIAQADFRQSSRPFRHYNARGIHITSNKD</sequence>
<feature type="region of interest" description="Disordered" evidence="1">
    <location>
        <begin position="121"/>
        <end position="149"/>
    </location>
</feature>
<feature type="region of interest" description="Disordered" evidence="1">
    <location>
        <begin position="47"/>
        <end position="83"/>
    </location>
</feature>
<reference evidence="2" key="2">
    <citation type="journal article" date="2017" name="Front. Cell. Infect. Microbiol.">
        <title>Analysis of the Salivary Gland Transcriptome of Unfed and Partially Fed Amblyomma sculptum Ticks and Descriptive Proteome of the Saliva.</title>
        <authorList>
            <person name="Esteves E."/>
            <person name="Maruyama S.R."/>
            <person name="Kawahara R."/>
            <person name="Fujita A."/>
            <person name="Martins L.A."/>
            <person name="Righi A.A."/>
            <person name="Costa F.B."/>
            <person name="Palmisano G."/>
            <person name="Labruna M.B."/>
            <person name="Sa-Nunes A."/>
            <person name="Ribeiro J.M.C."/>
            <person name="Fogaca A.C."/>
        </authorList>
    </citation>
    <scope>NUCLEOTIDE SEQUENCE</scope>
</reference>
<feature type="compositionally biased region" description="Polar residues" evidence="1">
    <location>
        <begin position="211"/>
        <end position="221"/>
    </location>
</feature>
<evidence type="ECO:0000256" key="1">
    <source>
        <dbReference type="SAM" id="MobiDB-lite"/>
    </source>
</evidence>
<feature type="compositionally biased region" description="Low complexity" evidence="1">
    <location>
        <begin position="233"/>
        <end position="247"/>
    </location>
</feature>
<feature type="non-terminal residue" evidence="2">
    <location>
        <position position="296"/>
    </location>
</feature>
<feature type="non-terminal residue" evidence="2">
    <location>
        <position position="1"/>
    </location>
</feature>
<feature type="compositionally biased region" description="Basic and acidic residues" evidence="1">
    <location>
        <begin position="63"/>
        <end position="76"/>
    </location>
</feature>
<name>A0A1E1XLB9_AMBSC</name>
<dbReference type="AlphaFoldDB" id="A0A1E1XLB9"/>
<feature type="compositionally biased region" description="Low complexity" evidence="1">
    <location>
        <begin position="167"/>
        <end position="185"/>
    </location>
</feature>
<feature type="compositionally biased region" description="Acidic residues" evidence="1">
    <location>
        <begin position="191"/>
        <end position="207"/>
    </location>
</feature>
<reference evidence="2" key="1">
    <citation type="submission" date="2016-09" db="EMBL/GenBank/DDBJ databases">
        <authorList>
            <person name="Capua I."/>
            <person name="De Benedictis P."/>
            <person name="Joannis T."/>
            <person name="Lombin L.H."/>
            <person name="Cattoli G."/>
        </authorList>
    </citation>
    <scope>NUCLEOTIDE SEQUENCE</scope>
</reference>
<organism evidence="2">
    <name type="scientific">Amblyomma sculptum</name>
    <name type="common">Tick</name>
    <dbReference type="NCBI Taxonomy" id="1581419"/>
    <lineage>
        <taxon>Eukaryota</taxon>
        <taxon>Metazoa</taxon>
        <taxon>Ecdysozoa</taxon>
        <taxon>Arthropoda</taxon>
        <taxon>Chelicerata</taxon>
        <taxon>Arachnida</taxon>
        <taxon>Acari</taxon>
        <taxon>Parasitiformes</taxon>
        <taxon>Ixodida</taxon>
        <taxon>Ixodoidea</taxon>
        <taxon>Ixodidae</taxon>
        <taxon>Amblyomminae</taxon>
        <taxon>Amblyomma</taxon>
    </lineage>
</organism>